<protein>
    <submittedName>
        <fullName evidence="1">Uncharacterized protein</fullName>
    </submittedName>
</protein>
<gene>
    <name evidence="1" type="ORF">QYF61_010362</name>
</gene>
<dbReference type="PANTHER" id="PTHR33332">
    <property type="entry name" value="REVERSE TRANSCRIPTASE DOMAIN-CONTAINING PROTEIN"/>
    <property type="match status" value="1"/>
</dbReference>
<dbReference type="EMBL" id="JAUNZN010000002">
    <property type="protein sequence ID" value="KAK4826600.1"/>
    <property type="molecule type" value="Genomic_DNA"/>
</dbReference>
<accession>A0AAN7P649</accession>
<dbReference type="Proteomes" id="UP001333110">
    <property type="component" value="Unassembled WGS sequence"/>
</dbReference>
<evidence type="ECO:0000313" key="1">
    <source>
        <dbReference type="EMBL" id="KAK4826600.1"/>
    </source>
</evidence>
<proteinExistence type="predicted"/>
<reference evidence="1 2" key="1">
    <citation type="journal article" date="2023" name="J. Hered.">
        <title>Chromosome-level genome of the wood stork (Mycteria americana) provides insight into avian chromosome evolution.</title>
        <authorList>
            <person name="Flamio R. Jr."/>
            <person name="Ramstad K.M."/>
        </authorList>
    </citation>
    <scope>NUCLEOTIDE SEQUENCE [LARGE SCALE GENOMIC DNA]</scope>
    <source>
        <strain evidence="1">JAX WOST 10</strain>
    </source>
</reference>
<keyword evidence="2" id="KW-1185">Reference proteome</keyword>
<evidence type="ECO:0000313" key="2">
    <source>
        <dbReference type="Proteomes" id="UP001333110"/>
    </source>
</evidence>
<sequence length="255" mass="29264">MEPHNPALVRPHLEYCVQVWAPQCEKDMDILERVQRRATKMMKALEHLPYEQRLRKLALLSLELNRGLRGGGSHPLCYGDVNINNTQLSKLIKGQKTEQVEKDASAKLNQLASLTHSMTDFITRADAMEVVTSHLFSSSKVLHCLQLTTKLHLKKYIGARIPYKCEAQAKQPQFPQPLLIGLLLQTLHQLRCPSLDTLQHLNVSLVVRGPKLNTVFESNSRNRVVCQESHFFTLTKITWFYFFILQKTTPPQSKR</sequence>
<name>A0AAN7P649_MYCAM</name>
<organism evidence="1 2">
    <name type="scientific">Mycteria americana</name>
    <name type="common">Wood stork</name>
    <dbReference type="NCBI Taxonomy" id="33587"/>
    <lineage>
        <taxon>Eukaryota</taxon>
        <taxon>Metazoa</taxon>
        <taxon>Chordata</taxon>
        <taxon>Craniata</taxon>
        <taxon>Vertebrata</taxon>
        <taxon>Euteleostomi</taxon>
        <taxon>Archelosauria</taxon>
        <taxon>Archosauria</taxon>
        <taxon>Dinosauria</taxon>
        <taxon>Saurischia</taxon>
        <taxon>Theropoda</taxon>
        <taxon>Coelurosauria</taxon>
        <taxon>Aves</taxon>
        <taxon>Neognathae</taxon>
        <taxon>Neoaves</taxon>
        <taxon>Aequornithes</taxon>
        <taxon>Ciconiiformes</taxon>
        <taxon>Ciconiidae</taxon>
        <taxon>Mycteria</taxon>
    </lineage>
</organism>
<dbReference type="AlphaFoldDB" id="A0AAN7P649"/>
<comment type="caution">
    <text evidence="1">The sequence shown here is derived from an EMBL/GenBank/DDBJ whole genome shotgun (WGS) entry which is preliminary data.</text>
</comment>